<evidence type="ECO:0000313" key="5">
    <source>
        <dbReference type="EMBL" id="PZE17032.1"/>
    </source>
</evidence>
<evidence type="ECO:0000256" key="1">
    <source>
        <dbReference type="ARBA" id="ARBA00010996"/>
    </source>
</evidence>
<evidence type="ECO:0000313" key="6">
    <source>
        <dbReference type="Proteomes" id="UP000249248"/>
    </source>
</evidence>
<keyword evidence="2" id="KW-0186">Copper</keyword>
<dbReference type="Pfam" id="PF02630">
    <property type="entry name" value="SCO1-SenC"/>
    <property type="match status" value="1"/>
</dbReference>
<dbReference type="CDD" id="cd02968">
    <property type="entry name" value="SCO"/>
    <property type="match status" value="1"/>
</dbReference>
<evidence type="ECO:0000256" key="2">
    <source>
        <dbReference type="PIRSR" id="PIRSR603782-1"/>
    </source>
</evidence>
<accession>A0A2W1NMY1</accession>
<feature type="binding site" evidence="2">
    <location>
        <position position="101"/>
    </location>
    <ligand>
        <name>Cu cation</name>
        <dbReference type="ChEBI" id="CHEBI:23378"/>
    </ligand>
</feature>
<comment type="caution">
    <text evidence="5">The sequence shown here is derived from an EMBL/GenBank/DDBJ whole genome shotgun (WGS) entry which is preliminary data.</text>
</comment>
<dbReference type="GO" id="GO:0046872">
    <property type="term" value="F:metal ion binding"/>
    <property type="evidence" value="ECO:0007669"/>
    <property type="project" value="UniProtKB-KW"/>
</dbReference>
<organism evidence="5 6">
    <name type="scientific">Putridiphycobacter roseus</name>
    <dbReference type="NCBI Taxonomy" id="2219161"/>
    <lineage>
        <taxon>Bacteria</taxon>
        <taxon>Pseudomonadati</taxon>
        <taxon>Bacteroidota</taxon>
        <taxon>Flavobacteriia</taxon>
        <taxon>Flavobacteriales</taxon>
        <taxon>Crocinitomicaceae</taxon>
        <taxon>Putridiphycobacter</taxon>
    </lineage>
</organism>
<keyword evidence="4" id="KW-0472">Membrane</keyword>
<feature type="binding site" evidence="2">
    <location>
        <position position="195"/>
    </location>
    <ligand>
        <name>Cu cation</name>
        <dbReference type="ChEBI" id="CHEBI:23378"/>
    </ligand>
</feature>
<reference evidence="5 6" key="1">
    <citation type="submission" date="2018-06" db="EMBL/GenBank/DDBJ databases">
        <title>The draft genome sequence of Crocinitomix sp. SM1701.</title>
        <authorList>
            <person name="Zhang X."/>
        </authorList>
    </citation>
    <scope>NUCLEOTIDE SEQUENCE [LARGE SCALE GENOMIC DNA]</scope>
    <source>
        <strain evidence="5 6">SM1701</strain>
    </source>
</reference>
<keyword evidence="3" id="KW-1015">Disulfide bond</keyword>
<dbReference type="PANTHER" id="PTHR12151:SF25">
    <property type="entry name" value="LINALOOL DEHYDRATASE_ISOMERASE DOMAIN-CONTAINING PROTEIN"/>
    <property type="match status" value="1"/>
</dbReference>
<protein>
    <submittedName>
        <fullName evidence="5">SCO family protein</fullName>
    </submittedName>
</protein>
<keyword evidence="6" id="KW-1185">Reference proteome</keyword>
<dbReference type="InterPro" id="IPR036249">
    <property type="entry name" value="Thioredoxin-like_sf"/>
</dbReference>
<dbReference type="Proteomes" id="UP000249248">
    <property type="component" value="Unassembled WGS sequence"/>
</dbReference>
<evidence type="ECO:0000256" key="4">
    <source>
        <dbReference type="SAM" id="Phobius"/>
    </source>
</evidence>
<gene>
    <name evidence="5" type="ORF">DNU06_09795</name>
</gene>
<dbReference type="InterPro" id="IPR003782">
    <property type="entry name" value="SCO1/SenC"/>
</dbReference>
<evidence type="ECO:0000256" key="3">
    <source>
        <dbReference type="PIRSR" id="PIRSR603782-2"/>
    </source>
</evidence>
<feature type="transmembrane region" description="Helical" evidence="4">
    <location>
        <begin position="6"/>
        <end position="23"/>
    </location>
</feature>
<dbReference type="Gene3D" id="3.40.30.10">
    <property type="entry name" value="Glutaredoxin"/>
    <property type="match status" value="1"/>
</dbReference>
<dbReference type="PANTHER" id="PTHR12151">
    <property type="entry name" value="ELECTRON TRANSPORT PROTIN SCO1/SENC FAMILY MEMBER"/>
    <property type="match status" value="1"/>
</dbReference>
<keyword evidence="4" id="KW-0812">Transmembrane</keyword>
<dbReference type="SUPFAM" id="SSF52833">
    <property type="entry name" value="Thioredoxin-like"/>
    <property type="match status" value="1"/>
</dbReference>
<comment type="similarity">
    <text evidence="1">Belongs to the SCO1/2 family.</text>
</comment>
<dbReference type="OrthoDB" id="9811998at2"/>
<dbReference type="RefSeq" id="WP_111063152.1">
    <property type="nucleotide sequence ID" value="NZ_JBHUCU010000032.1"/>
</dbReference>
<keyword evidence="4" id="KW-1133">Transmembrane helix</keyword>
<dbReference type="AlphaFoldDB" id="A0A2W1NMY1"/>
<feature type="binding site" evidence="2">
    <location>
        <position position="105"/>
    </location>
    <ligand>
        <name>Cu cation</name>
        <dbReference type="ChEBI" id="CHEBI:23378"/>
    </ligand>
</feature>
<proteinExistence type="inferred from homology"/>
<keyword evidence="2" id="KW-0479">Metal-binding</keyword>
<dbReference type="EMBL" id="QKSB01000005">
    <property type="protein sequence ID" value="PZE17032.1"/>
    <property type="molecule type" value="Genomic_DNA"/>
</dbReference>
<sequence length="236" mass="27147">MKTRLILFILVLGVGVTIAGFMIKGKSKMQNSLEYRESIDNKLKVINPYDVNPKLVDSSVLAVRSGHTIAPFSLVNQYGEVITEKNTENKIYVANYFFTTCSSICPVMTTQLKRVQTEFPGEPWLKLLSHTVWPEGDSVSRLYNYALKYEAIPEQWWFLTGSKSDLYTMARKSYLVVPDENDPDYDHGNESDFIHTENFVLIDPKNQIRGMYDGTNPDEVSDLIKDIYDLKREFNF</sequence>
<name>A0A2W1NMY1_9FLAO</name>
<feature type="disulfide bond" description="Redox-active" evidence="3">
    <location>
        <begin position="101"/>
        <end position="105"/>
    </location>
</feature>